<protein>
    <submittedName>
        <fullName evidence="1">Uncharacterized protein</fullName>
    </submittedName>
</protein>
<accession>A0A3N4KJ11</accession>
<sequence>MVDREYTSKGQDIQAGATTQIGATTQAEATANKCTCKIEEDIWDLDEANAILNARCIVCKIGINEIINSSAIKIENEAQPAEDDFEEITLEVNVSTSATKIENEIQSVEDDFKEITLDITNPSSFEIENKIQLAEDRFEEITFEVINPSIKIENEIQPVEDDFEEITLDINTPPSIKIESEIQPAEDGFEEIILGDCLTCNGPARACNCPDANLQLPFDHELDDSGFVDDSLTTVVQRKIRTLDFEVDDIFDLMSDGCTEIFRRLSYKYEPNERVDIQEAGYTFVDHHKK</sequence>
<dbReference type="Proteomes" id="UP000277580">
    <property type="component" value="Unassembled WGS sequence"/>
</dbReference>
<dbReference type="EMBL" id="ML119142">
    <property type="protein sequence ID" value="RPB10556.1"/>
    <property type="molecule type" value="Genomic_DNA"/>
</dbReference>
<keyword evidence="2" id="KW-1185">Reference proteome</keyword>
<reference evidence="1 2" key="1">
    <citation type="journal article" date="2018" name="Nat. Ecol. Evol.">
        <title>Pezizomycetes genomes reveal the molecular basis of ectomycorrhizal truffle lifestyle.</title>
        <authorList>
            <person name="Murat C."/>
            <person name="Payen T."/>
            <person name="Noel B."/>
            <person name="Kuo A."/>
            <person name="Morin E."/>
            <person name="Chen J."/>
            <person name="Kohler A."/>
            <person name="Krizsan K."/>
            <person name="Balestrini R."/>
            <person name="Da Silva C."/>
            <person name="Montanini B."/>
            <person name="Hainaut M."/>
            <person name="Levati E."/>
            <person name="Barry K.W."/>
            <person name="Belfiori B."/>
            <person name="Cichocki N."/>
            <person name="Clum A."/>
            <person name="Dockter R.B."/>
            <person name="Fauchery L."/>
            <person name="Guy J."/>
            <person name="Iotti M."/>
            <person name="Le Tacon F."/>
            <person name="Lindquist E.A."/>
            <person name="Lipzen A."/>
            <person name="Malagnac F."/>
            <person name="Mello A."/>
            <person name="Molinier V."/>
            <person name="Miyauchi S."/>
            <person name="Poulain J."/>
            <person name="Riccioni C."/>
            <person name="Rubini A."/>
            <person name="Sitrit Y."/>
            <person name="Splivallo R."/>
            <person name="Traeger S."/>
            <person name="Wang M."/>
            <person name="Zifcakova L."/>
            <person name="Wipf D."/>
            <person name="Zambonelli A."/>
            <person name="Paolocci F."/>
            <person name="Nowrousian M."/>
            <person name="Ottonello S."/>
            <person name="Baldrian P."/>
            <person name="Spatafora J.W."/>
            <person name="Henrissat B."/>
            <person name="Nagy L.G."/>
            <person name="Aury J.M."/>
            <person name="Wincker P."/>
            <person name="Grigoriev I.V."/>
            <person name="Bonfante P."/>
            <person name="Martin F.M."/>
        </authorList>
    </citation>
    <scope>NUCLEOTIDE SEQUENCE [LARGE SCALE GENOMIC DNA]</scope>
    <source>
        <strain evidence="1 2">CCBAS932</strain>
    </source>
</reference>
<dbReference type="AlphaFoldDB" id="A0A3N4KJ11"/>
<gene>
    <name evidence="1" type="ORF">P167DRAFT_547117</name>
</gene>
<dbReference type="OrthoDB" id="5391468at2759"/>
<proteinExistence type="predicted"/>
<name>A0A3N4KJ11_9PEZI</name>
<evidence type="ECO:0000313" key="2">
    <source>
        <dbReference type="Proteomes" id="UP000277580"/>
    </source>
</evidence>
<organism evidence="1 2">
    <name type="scientific">Morchella conica CCBAS932</name>
    <dbReference type="NCBI Taxonomy" id="1392247"/>
    <lineage>
        <taxon>Eukaryota</taxon>
        <taxon>Fungi</taxon>
        <taxon>Dikarya</taxon>
        <taxon>Ascomycota</taxon>
        <taxon>Pezizomycotina</taxon>
        <taxon>Pezizomycetes</taxon>
        <taxon>Pezizales</taxon>
        <taxon>Morchellaceae</taxon>
        <taxon>Morchella</taxon>
    </lineage>
</organism>
<dbReference type="InParanoid" id="A0A3N4KJ11"/>
<evidence type="ECO:0000313" key="1">
    <source>
        <dbReference type="EMBL" id="RPB10556.1"/>
    </source>
</evidence>